<reference evidence="1" key="1">
    <citation type="submission" date="2021-06" db="EMBL/GenBank/DDBJ databases">
        <authorList>
            <person name="Kallberg Y."/>
            <person name="Tangrot J."/>
            <person name="Rosling A."/>
        </authorList>
    </citation>
    <scope>NUCLEOTIDE SEQUENCE</scope>
    <source>
        <strain evidence="1">CL356</strain>
    </source>
</reference>
<evidence type="ECO:0000313" key="2">
    <source>
        <dbReference type="Proteomes" id="UP000789525"/>
    </source>
</evidence>
<proteinExistence type="predicted"/>
<dbReference type="Proteomes" id="UP000789525">
    <property type="component" value="Unassembled WGS sequence"/>
</dbReference>
<comment type="caution">
    <text evidence="1">The sequence shown here is derived from an EMBL/GenBank/DDBJ whole genome shotgun (WGS) entry which is preliminary data.</text>
</comment>
<keyword evidence="2" id="KW-1185">Reference proteome</keyword>
<dbReference type="EMBL" id="CAJVPT010003385">
    <property type="protein sequence ID" value="CAG8494939.1"/>
    <property type="molecule type" value="Genomic_DNA"/>
</dbReference>
<accession>A0ACA9KWI9</accession>
<organism evidence="1 2">
    <name type="scientific">Acaulospora colombiana</name>
    <dbReference type="NCBI Taxonomy" id="27376"/>
    <lineage>
        <taxon>Eukaryota</taxon>
        <taxon>Fungi</taxon>
        <taxon>Fungi incertae sedis</taxon>
        <taxon>Mucoromycota</taxon>
        <taxon>Glomeromycotina</taxon>
        <taxon>Glomeromycetes</taxon>
        <taxon>Diversisporales</taxon>
        <taxon>Acaulosporaceae</taxon>
        <taxon>Acaulospora</taxon>
    </lineage>
</organism>
<name>A0ACA9KWI9_9GLOM</name>
<sequence>MGQKLAQKLNLRLYKWINISLGYGLDKVSSIIELSLIWISLNHGGILS</sequence>
<protein>
    <submittedName>
        <fullName evidence="1">1477_t:CDS:1</fullName>
    </submittedName>
</protein>
<gene>
    <name evidence="1" type="ORF">ACOLOM_LOCUS2538</name>
</gene>
<evidence type="ECO:0000313" key="1">
    <source>
        <dbReference type="EMBL" id="CAG8494939.1"/>
    </source>
</evidence>